<dbReference type="Pfam" id="PF01124">
    <property type="entry name" value="MAPEG"/>
    <property type="match status" value="1"/>
</dbReference>
<organism evidence="6 7">
    <name type="scientific">Bacteriovorax antarcticus</name>
    <dbReference type="NCBI Taxonomy" id="3088717"/>
    <lineage>
        <taxon>Bacteria</taxon>
        <taxon>Pseudomonadati</taxon>
        <taxon>Bdellovibrionota</taxon>
        <taxon>Bacteriovoracia</taxon>
        <taxon>Bacteriovoracales</taxon>
        <taxon>Bacteriovoracaceae</taxon>
        <taxon>Bacteriovorax</taxon>
    </lineage>
</organism>
<feature type="transmembrane region" description="Helical" evidence="5">
    <location>
        <begin position="6"/>
        <end position="26"/>
    </location>
</feature>
<evidence type="ECO:0000256" key="2">
    <source>
        <dbReference type="ARBA" id="ARBA00022692"/>
    </source>
</evidence>
<sequence length="143" mass="16644">MNQNLMYFPCLAMMILTVIVMMRMFVMRVLAVKNKDINITYFKTYNTGDAPRLMLQADRHFVNLFEAPVLFYMVCAFSVITFHVDSKMLWAAWIYVFFRCIHAFIHVTSNKITPRMLAYVGSWIALLYMGLSLGYKLLQAAVS</sequence>
<keyword evidence="2 5" id="KW-0812">Transmembrane</keyword>
<evidence type="ECO:0000256" key="3">
    <source>
        <dbReference type="ARBA" id="ARBA00022989"/>
    </source>
</evidence>
<feature type="transmembrane region" description="Helical" evidence="5">
    <location>
        <begin position="61"/>
        <end position="82"/>
    </location>
</feature>
<accession>A0ABU5W0M4</accession>
<comment type="caution">
    <text evidence="6">The sequence shown here is derived from an EMBL/GenBank/DDBJ whole genome shotgun (WGS) entry which is preliminary data.</text>
</comment>
<evidence type="ECO:0000256" key="4">
    <source>
        <dbReference type="ARBA" id="ARBA00023136"/>
    </source>
</evidence>
<dbReference type="RefSeq" id="WP_323578737.1">
    <property type="nucleotide sequence ID" value="NZ_JAYGJQ010000003.1"/>
</dbReference>
<dbReference type="Gene3D" id="1.20.120.550">
    <property type="entry name" value="Membrane associated eicosanoid/glutathione metabolism-like domain"/>
    <property type="match status" value="1"/>
</dbReference>
<name>A0ABU5W0M4_9BACT</name>
<evidence type="ECO:0000256" key="1">
    <source>
        <dbReference type="ARBA" id="ARBA00004370"/>
    </source>
</evidence>
<keyword evidence="4 5" id="KW-0472">Membrane</keyword>
<dbReference type="InterPro" id="IPR001129">
    <property type="entry name" value="Membr-assoc_MAPEG"/>
</dbReference>
<dbReference type="Proteomes" id="UP001302274">
    <property type="component" value="Unassembled WGS sequence"/>
</dbReference>
<gene>
    <name evidence="6" type="ORF">SHI21_19180</name>
</gene>
<evidence type="ECO:0000313" key="6">
    <source>
        <dbReference type="EMBL" id="MEA9358367.1"/>
    </source>
</evidence>
<reference evidence="6 7" key="1">
    <citation type="submission" date="2023-11" db="EMBL/GenBank/DDBJ databases">
        <title>A Novel Polar Bacteriovorax (B. antarcticus) Isolated from the Biocrust in Antarctica.</title>
        <authorList>
            <person name="Mun W."/>
            <person name="Choi S.Y."/>
            <person name="Mitchell R.J."/>
        </authorList>
    </citation>
    <scope>NUCLEOTIDE SEQUENCE [LARGE SCALE GENOMIC DNA]</scope>
    <source>
        <strain evidence="6 7">PP10</strain>
    </source>
</reference>
<evidence type="ECO:0000313" key="7">
    <source>
        <dbReference type="Proteomes" id="UP001302274"/>
    </source>
</evidence>
<keyword evidence="3 5" id="KW-1133">Transmembrane helix</keyword>
<feature type="transmembrane region" description="Helical" evidence="5">
    <location>
        <begin position="88"/>
        <end position="105"/>
    </location>
</feature>
<protein>
    <submittedName>
        <fullName evidence="6">MAPEG family protein</fullName>
    </submittedName>
</protein>
<dbReference type="EMBL" id="JAYGJQ010000003">
    <property type="protein sequence ID" value="MEA9358367.1"/>
    <property type="molecule type" value="Genomic_DNA"/>
</dbReference>
<evidence type="ECO:0000256" key="5">
    <source>
        <dbReference type="SAM" id="Phobius"/>
    </source>
</evidence>
<comment type="subcellular location">
    <subcellularLocation>
        <location evidence="1">Membrane</location>
    </subcellularLocation>
</comment>
<feature type="transmembrane region" description="Helical" evidence="5">
    <location>
        <begin position="117"/>
        <end position="138"/>
    </location>
</feature>
<dbReference type="SUPFAM" id="SSF161084">
    <property type="entry name" value="MAPEG domain-like"/>
    <property type="match status" value="1"/>
</dbReference>
<keyword evidence="7" id="KW-1185">Reference proteome</keyword>
<proteinExistence type="predicted"/>
<dbReference type="InterPro" id="IPR023352">
    <property type="entry name" value="MAPEG-like_dom_sf"/>
</dbReference>